<evidence type="ECO:0000313" key="2">
    <source>
        <dbReference type="Proteomes" id="UP000014207"/>
    </source>
</evidence>
<protein>
    <submittedName>
        <fullName evidence="1">Uncharacterized protein</fullName>
    </submittedName>
</protein>
<proteinExistence type="predicted"/>
<gene>
    <name evidence="1" type="ORF">C799_03172</name>
</gene>
<sequence length="118" mass="13306">MTAGLSFQWGHVYHEGTICEVICSISGYKAPAVKNYWQEHMDVNLDAAGVNRYSRFVTCYLNDLVTYNDTVYICITENGYKFGEILSCKLQRLEKEKATQIGGLSNFALPLGLEPRTL</sequence>
<name>R9H5F1_BACT4</name>
<reference evidence="1 2" key="1">
    <citation type="submission" date="2013-04" db="EMBL/GenBank/DDBJ databases">
        <title>The Genome Sequence of Bacteroides thetaiotaomicron dnLKV9.</title>
        <authorList>
            <consortium name="The Broad Institute Genomics Platform"/>
            <consortium name="The Broad Institute Genome Sequencing Center for Infectious Disease"/>
            <person name="Earl A."/>
            <person name="Xavier R."/>
            <person name="Kuhn K."/>
            <person name="Stappenbeck T."/>
            <person name="Walker B."/>
            <person name="Young S."/>
            <person name="Zeng Q."/>
            <person name="Gargeya S."/>
            <person name="Fitzgerald M."/>
            <person name="Haas B."/>
            <person name="Abouelleil A."/>
            <person name="Allen A.W."/>
            <person name="Alvarado L."/>
            <person name="Arachchi H.M."/>
            <person name="Berlin A.M."/>
            <person name="Chapman S.B."/>
            <person name="Gainer-Dewar J."/>
            <person name="Goldberg J."/>
            <person name="Griggs A."/>
            <person name="Gujja S."/>
            <person name="Hansen M."/>
            <person name="Howarth C."/>
            <person name="Imamovic A."/>
            <person name="Ireland A."/>
            <person name="Larimer J."/>
            <person name="McCowan C."/>
            <person name="Murphy C."/>
            <person name="Pearson M."/>
            <person name="Poon T.W."/>
            <person name="Priest M."/>
            <person name="Roberts A."/>
            <person name="Saif S."/>
            <person name="Shea T."/>
            <person name="Sisk P."/>
            <person name="Sykes S."/>
            <person name="Wortman J."/>
            <person name="Nusbaum C."/>
            <person name="Birren B."/>
        </authorList>
    </citation>
    <scope>NUCLEOTIDE SEQUENCE [LARGE SCALE GENOMIC DNA]</scope>
    <source>
        <strain evidence="2">dnLKV9</strain>
    </source>
</reference>
<dbReference type="RefSeq" id="WP_016268878.1">
    <property type="nucleotide sequence ID" value="NZ_KE159460.1"/>
</dbReference>
<dbReference type="HOGENOM" id="CLU_2068458_0_0_10"/>
<comment type="caution">
    <text evidence="1">The sequence shown here is derived from an EMBL/GenBank/DDBJ whole genome shotgun (WGS) entry which is preliminary data.</text>
</comment>
<dbReference type="EMBL" id="ASSM01000010">
    <property type="protein sequence ID" value="EOR99292.1"/>
    <property type="molecule type" value="Genomic_DNA"/>
</dbReference>
<evidence type="ECO:0000313" key="1">
    <source>
        <dbReference type="EMBL" id="EOR99292.1"/>
    </source>
</evidence>
<dbReference type="Proteomes" id="UP000014207">
    <property type="component" value="Unassembled WGS sequence"/>
</dbReference>
<dbReference type="AlphaFoldDB" id="R9H5F1"/>
<accession>R9H5F1</accession>
<organism evidence="1 2">
    <name type="scientific">Bacteroides thetaiotaomicron dnLKV9</name>
    <dbReference type="NCBI Taxonomy" id="1235785"/>
    <lineage>
        <taxon>Bacteria</taxon>
        <taxon>Pseudomonadati</taxon>
        <taxon>Bacteroidota</taxon>
        <taxon>Bacteroidia</taxon>
        <taxon>Bacteroidales</taxon>
        <taxon>Bacteroidaceae</taxon>
        <taxon>Bacteroides</taxon>
    </lineage>
</organism>